<reference evidence="7" key="1">
    <citation type="submission" date="2021-02" db="EMBL/GenBank/DDBJ databases">
        <authorList>
            <person name="Dougan E. K."/>
            <person name="Rhodes N."/>
            <person name="Thang M."/>
            <person name="Chan C."/>
        </authorList>
    </citation>
    <scope>NUCLEOTIDE SEQUENCE</scope>
</reference>
<dbReference type="Proteomes" id="UP000626109">
    <property type="component" value="Unassembled WGS sequence"/>
</dbReference>
<evidence type="ECO:0000256" key="3">
    <source>
        <dbReference type="ARBA" id="ARBA00022741"/>
    </source>
</evidence>
<accession>A0A813L902</accession>
<dbReference type="PANTHER" id="PTHR11588">
    <property type="entry name" value="TUBULIN"/>
    <property type="match status" value="1"/>
</dbReference>
<evidence type="ECO:0000313" key="7">
    <source>
        <dbReference type="EMBL" id="CAE8721973.1"/>
    </source>
</evidence>
<evidence type="ECO:0000259" key="6">
    <source>
        <dbReference type="Pfam" id="PF00091"/>
    </source>
</evidence>
<dbReference type="InterPro" id="IPR003008">
    <property type="entry name" value="Tubulin_FtsZ_GTPase"/>
</dbReference>
<organism evidence="7 8">
    <name type="scientific">Polarella glacialis</name>
    <name type="common">Dinoflagellate</name>
    <dbReference type="NCBI Taxonomy" id="89957"/>
    <lineage>
        <taxon>Eukaryota</taxon>
        <taxon>Sar</taxon>
        <taxon>Alveolata</taxon>
        <taxon>Dinophyceae</taxon>
        <taxon>Suessiales</taxon>
        <taxon>Suessiaceae</taxon>
        <taxon>Polarella</taxon>
    </lineage>
</organism>
<dbReference type="InterPro" id="IPR008280">
    <property type="entry name" value="Tub_FtsZ_C"/>
</dbReference>
<gene>
    <name evidence="7" type="ORF">PGLA2088_LOCUS42243</name>
</gene>
<keyword evidence="4" id="KW-0342">GTP-binding</keyword>
<dbReference type="Gene3D" id="3.40.50.1440">
    <property type="entry name" value="Tubulin/FtsZ, GTPase domain"/>
    <property type="match status" value="1"/>
</dbReference>
<dbReference type="InterPro" id="IPR000217">
    <property type="entry name" value="Tubulin"/>
</dbReference>
<evidence type="ECO:0000256" key="4">
    <source>
        <dbReference type="ARBA" id="ARBA00023134"/>
    </source>
</evidence>
<proteinExistence type="inferred from homology"/>
<dbReference type="EMBL" id="CAJNNW010034211">
    <property type="protein sequence ID" value="CAE8721973.1"/>
    <property type="molecule type" value="Genomic_DNA"/>
</dbReference>
<dbReference type="Pfam" id="PF00091">
    <property type="entry name" value="Tubulin"/>
    <property type="match status" value="1"/>
</dbReference>
<evidence type="ECO:0000313" key="8">
    <source>
        <dbReference type="Proteomes" id="UP000626109"/>
    </source>
</evidence>
<feature type="region of interest" description="Disordered" evidence="5">
    <location>
        <begin position="105"/>
        <end position="126"/>
    </location>
</feature>
<dbReference type="AlphaFoldDB" id="A0A813L902"/>
<evidence type="ECO:0000256" key="1">
    <source>
        <dbReference type="ARBA" id="ARBA00009636"/>
    </source>
</evidence>
<feature type="domain" description="Tubulin/FtsZ GTPase" evidence="6">
    <location>
        <begin position="250"/>
        <end position="450"/>
    </location>
</feature>
<dbReference type="GO" id="GO:0007017">
    <property type="term" value="P:microtubule-based process"/>
    <property type="evidence" value="ECO:0007669"/>
    <property type="project" value="InterPro"/>
</dbReference>
<name>A0A813L902_POLGL</name>
<evidence type="ECO:0000256" key="5">
    <source>
        <dbReference type="SAM" id="MobiDB-lite"/>
    </source>
</evidence>
<dbReference type="SUPFAM" id="SSF52490">
    <property type="entry name" value="Tubulin nucleotide-binding domain-like"/>
    <property type="match status" value="1"/>
</dbReference>
<dbReference type="SUPFAM" id="SSF55307">
    <property type="entry name" value="Tubulin C-terminal domain-like"/>
    <property type="match status" value="1"/>
</dbReference>
<sequence>MPATTPAVPTDDLLPKPSAGKLPLQLDRLPNDSLCKVAEALVTLQSVGLQGIPNLASLQEVVAARQGKPSLPVSDFTSEYMGMNLWAWSRNLWNAAVGKVSLQPIAGGPSNDQPKDVAAPEPETEAARNDLIVRAKMKFDKLQARLMDMGDKSREACEPWFEAMVTAGKQVTGFASLAADTKSSDRCGHFRAAGLKCEACAGDGLGVLFEKMAGHPGPSRALLPLKVTTRPVSTTFSGATAATPKTPSAIMLHIGGQGCGMGLASWQQLLGEHCLGGDGRLAEDGGAVRGAAAVHFAESRTGHFVPRAVFASFGSDGLSAVRKAGPFAPLDQLEFPTRPDMNWHSGARGPDLGTRTDQFMEAVRRQAEQADYVHSFILTNSLHEDGPASGFCEIAMQKLGEQFGKKLKWAVVSTPAVGGAAAAEEPTKLFNAACSFKYLMEDTDLVSFVDRPSLLFLDADNPLGLVGRVVSAFTSPLRLAASGNARVLSMKSMTTNLVPYPRLHFVIPSLPLLKSQELISFLQGSMSSGLSLEGKYLAATMLTRGLPHFALLDKIMEQKKSSTFSAVDWNPQVFALGSHQDPSVMAEGEVVCLHNHTSTASMFTSWLNGVENVGEEVLRKHRDEGLDHDEMIETKEDIQALITDYTEVAIQQQDEEEEEEEE</sequence>
<keyword evidence="3" id="KW-0547">Nucleotide-binding</keyword>
<evidence type="ECO:0000256" key="2">
    <source>
        <dbReference type="ARBA" id="ARBA00022701"/>
    </source>
</evidence>
<dbReference type="GO" id="GO:0005874">
    <property type="term" value="C:microtubule"/>
    <property type="evidence" value="ECO:0007669"/>
    <property type="project" value="UniProtKB-KW"/>
</dbReference>
<dbReference type="PRINTS" id="PR01161">
    <property type="entry name" value="TUBULIN"/>
</dbReference>
<dbReference type="InterPro" id="IPR036525">
    <property type="entry name" value="Tubulin/FtsZ_GTPase_sf"/>
</dbReference>
<comment type="similarity">
    <text evidence="1">Belongs to the tubulin family.</text>
</comment>
<comment type="caution">
    <text evidence="7">The sequence shown here is derived from an EMBL/GenBank/DDBJ whole genome shotgun (WGS) entry which is preliminary data.</text>
</comment>
<dbReference type="GO" id="GO:0005525">
    <property type="term" value="F:GTP binding"/>
    <property type="evidence" value="ECO:0007669"/>
    <property type="project" value="UniProtKB-KW"/>
</dbReference>
<keyword evidence="2" id="KW-0493">Microtubule</keyword>
<protein>
    <recommendedName>
        <fullName evidence="6">Tubulin/FtsZ GTPase domain-containing protein</fullName>
    </recommendedName>
</protein>